<evidence type="ECO:0000313" key="1">
    <source>
        <dbReference type="EMBL" id="KAF2238962.1"/>
    </source>
</evidence>
<dbReference type="OrthoDB" id="3938948at2759"/>
<dbReference type="AlphaFoldDB" id="A0A6A6HM75"/>
<evidence type="ECO:0000313" key="2">
    <source>
        <dbReference type="Proteomes" id="UP000800092"/>
    </source>
</evidence>
<protein>
    <recommendedName>
        <fullName evidence="3">F-box domain-containing protein</fullName>
    </recommendedName>
</protein>
<dbReference type="Proteomes" id="UP000800092">
    <property type="component" value="Unassembled WGS sequence"/>
</dbReference>
<evidence type="ECO:0008006" key="3">
    <source>
        <dbReference type="Google" id="ProtNLM"/>
    </source>
</evidence>
<proteinExistence type="predicted"/>
<dbReference type="EMBL" id="ML991774">
    <property type="protein sequence ID" value="KAF2238962.1"/>
    <property type="molecule type" value="Genomic_DNA"/>
</dbReference>
<sequence length="250" mass="29019">MTSMLFLEGLPNEILDHILGYLIGPFCGRPGATGLDWPDPVPSSNKYESAVNVQPLFQLAMVSRHLNTLVEDFCRRLLFQYQSIGLLKSSKDGVIHATKGSRPVVQIVSKRKEAHRCVWVKWSRQHCVFCGKKSVRRAVFNNQLRCCQSCDRKRFPEKITMTAAMNQFDLKRHHLFKHAVYRGGYWEYGSPNIRCAAYDCQGVLTRLFFRSDVAELARRVHGDFDAHMRVREERRRKLAEKKQHYRALGY</sequence>
<keyword evidence="2" id="KW-1185">Reference proteome</keyword>
<reference evidence="1" key="1">
    <citation type="journal article" date="2020" name="Stud. Mycol.">
        <title>101 Dothideomycetes genomes: a test case for predicting lifestyles and emergence of pathogens.</title>
        <authorList>
            <person name="Haridas S."/>
            <person name="Albert R."/>
            <person name="Binder M."/>
            <person name="Bloem J."/>
            <person name="Labutti K."/>
            <person name="Salamov A."/>
            <person name="Andreopoulos B."/>
            <person name="Baker S."/>
            <person name="Barry K."/>
            <person name="Bills G."/>
            <person name="Bluhm B."/>
            <person name="Cannon C."/>
            <person name="Castanera R."/>
            <person name="Culley D."/>
            <person name="Daum C."/>
            <person name="Ezra D."/>
            <person name="Gonzalez J."/>
            <person name="Henrissat B."/>
            <person name="Kuo A."/>
            <person name="Liang C."/>
            <person name="Lipzen A."/>
            <person name="Lutzoni F."/>
            <person name="Magnuson J."/>
            <person name="Mondo S."/>
            <person name="Nolan M."/>
            <person name="Ohm R."/>
            <person name="Pangilinan J."/>
            <person name="Park H.-J."/>
            <person name="Ramirez L."/>
            <person name="Alfaro M."/>
            <person name="Sun H."/>
            <person name="Tritt A."/>
            <person name="Yoshinaga Y."/>
            <person name="Zwiers L.-H."/>
            <person name="Turgeon B."/>
            <person name="Goodwin S."/>
            <person name="Spatafora J."/>
            <person name="Crous P."/>
            <person name="Grigoriev I."/>
        </authorList>
    </citation>
    <scope>NUCLEOTIDE SEQUENCE</scope>
    <source>
        <strain evidence="1">Tuck. ex Michener</strain>
    </source>
</reference>
<gene>
    <name evidence="1" type="ORF">EV356DRAFT_563635</name>
</gene>
<name>A0A6A6HM75_VIRVR</name>
<accession>A0A6A6HM75</accession>
<organism evidence="1 2">
    <name type="scientific">Viridothelium virens</name>
    <name type="common">Speckled blister lichen</name>
    <name type="synonym">Trypethelium virens</name>
    <dbReference type="NCBI Taxonomy" id="1048519"/>
    <lineage>
        <taxon>Eukaryota</taxon>
        <taxon>Fungi</taxon>
        <taxon>Dikarya</taxon>
        <taxon>Ascomycota</taxon>
        <taxon>Pezizomycotina</taxon>
        <taxon>Dothideomycetes</taxon>
        <taxon>Dothideomycetes incertae sedis</taxon>
        <taxon>Trypetheliales</taxon>
        <taxon>Trypetheliaceae</taxon>
        <taxon>Viridothelium</taxon>
    </lineage>
</organism>